<keyword evidence="1" id="KW-0229">DNA integration</keyword>
<gene>
    <name evidence="7" type="ordered locus">TVNIR_1693</name>
</gene>
<dbReference type="Gene3D" id="1.10.443.10">
    <property type="entry name" value="Intergrase catalytic core"/>
    <property type="match status" value="1"/>
</dbReference>
<keyword evidence="3" id="KW-0233">DNA recombination</keyword>
<reference evidence="7" key="1">
    <citation type="submission" date="2015-12" db="EMBL/GenBank/DDBJ databases">
        <authorList>
            <person name="Tikhonova T.V."/>
            <person name="Pavlov A.R."/>
            <person name="Beletsky A.V."/>
            <person name="Mardanov A.V."/>
            <person name="Sorokin D.Y."/>
            <person name="Ravin N.V."/>
            <person name="Popov V.O."/>
        </authorList>
    </citation>
    <scope>NUCLEOTIDE SEQUENCE</scope>
    <source>
        <strain evidence="7">DSM 14787</strain>
    </source>
</reference>
<dbReference type="PANTHER" id="PTHR30349:SF90">
    <property type="entry name" value="TYROSINE RECOMBINASE XERD"/>
    <property type="match status" value="1"/>
</dbReference>
<dbReference type="KEGG" id="tni:TVNIR_1693"/>
<dbReference type="GO" id="GO:0006310">
    <property type="term" value="P:DNA recombination"/>
    <property type="evidence" value="ECO:0007669"/>
    <property type="project" value="UniProtKB-KW"/>
</dbReference>
<keyword evidence="2 4" id="KW-0238">DNA-binding</keyword>
<dbReference type="Pfam" id="PF13495">
    <property type="entry name" value="Phage_int_SAM_4"/>
    <property type="match status" value="1"/>
</dbReference>
<evidence type="ECO:0000313" key="8">
    <source>
        <dbReference type="Proteomes" id="UP000010809"/>
    </source>
</evidence>
<feature type="domain" description="Core-binding (CB)" evidence="6">
    <location>
        <begin position="1"/>
        <end position="81"/>
    </location>
</feature>
<dbReference type="InterPro" id="IPR011010">
    <property type="entry name" value="DNA_brk_join_enz"/>
</dbReference>
<proteinExistence type="predicted"/>
<dbReference type="SUPFAM" id="SSF56349">
    <property type="entry name" value="DNA breaking-rejoining enzymes"/>
    <property type="match status" value="1"/>
</dbReference>
<name>L0DWH4_THIND</name>
<dbReference type="AlphaFoldDB" id="L0DWH4"/>
<dbReference type="GO" id="GO:0015074">
    <property type="term" value="P:DNA integration"/>
    <property type="evidence" value="ECO:0007669"/>
    <property type="project" value="UniProtKB-KW"/>
</dbReference>
<evidence type="ECO:0000256" key="2">
    <source>
        <dbReference type="ARBA" id="ARBA00023125"/>
    </source>
</evidence>
<dbReference type="InterPro" id="IPR044068">
    <property type="entry name" value="CB"/>
</dbReference>
<dbReference type="InterPro" id="IPR013762">
    <property type="entry name" value="Integrase-like_cat_sf"/>
</dbReference>
<dbReference type="GO" id="GO:0003677">
    <property type="term" value="F:DNA binding"/>
    <property type="evidence" value="ECO:0007669"/>
    <property type="project" value="UniProtKB-UniRule"/>
</dbReference>
<feature type="domain" description="Tyr recombinase" evidence="5">
    <location>
        <begin position="98"/>
        <end position="273"/>
    </location>
</feature>
<organism evidence="7 8">
    <name type="scientific">Thioalkalivibrio nitratireducens (strain DSM 14787 / UNIQEM 213 / ALEN2)</name>
    <dbReference type="NCBI Taxonomy" id="1255043"/>
    <lineage>
        <taxon>Bacteria</taxon>
        <taxon>Pseudomonadati</taxon>
        <taxon>Pseudomonadota</taxon>
        <taxon>Gammaproteobacteria</taxon>
        <taxon>Chromatiales</taxon>
        <taxon>Ectothiorhodospiraceae</taxon>
        <taxon>Thioalkalivibrio</taxon>
    </lineage>
</organism>
<protein>
    <submittedName>
        <fullName evidence="7">Phage Integrase</fullName>
    </submittedName>
</protein>
<dbReference type="RefSeq" id="WP_015258485.1">
    <property type="nucleotide sequence ID" value="NC_019902.2"/>
</dbReference>
<dbReference type="Gene3D" id="1.10.150.130">
    <property type="match status" value="1"/>
</dbReference>
<evidence type="ECO:0000256" key="3">
    <source>
        <dbReference type="ARBA" id="ARBA00023172"/>
    </source>
</evidence>
<evidence type="ECO:0000259" key="6">
    <source>
        <dbReference type="PROSITE" id="PS51900"/>
    </source>
</evidence>
<dbReference type="STRING" id="1255043.TVNIR_1693"/>
<dbReference type="Pfam" id="PF00589">
    <property type="entry name" value="Phage_integrase"/>
    <property type="match status" value="1"/>
</dbReference>
<dbReference type="PROSITE" id="PS51900">
    <property type="entry name" value="CB"/>
    <property type="match status" value="1"/>
</dbReference>
<dbReference type="OrthoDB" id="9801717at2"/>
<dbReference type="PATRIC" id="fig|1255043.3.peg.1714"/>
<dbReference type="EMBL" id="CP003989">
    <property type="protein sequence ID" value="AGA33357.1"/>
    <property type="molecule type" value="Genomic_DNA"/>
</dbReference>
<dbReference type="InterPro" id="IPR004107">
    <property type="entry name" value="Integrase_SAM-like_N"/>
</dbReference>
<dbReference type="PROSITE" id="PS51898">
    <property type="entry name" value="TYR_RECOMBINASE"/>
    <property type="match status" value="1"/>
</dbReference>
<dbReference type="Proteomes" id="UP000010809">
    <property type="component" value="Chromosome"/>
</dbReference>
<evidence type="ECO:0000259" key="5">
    <source>
        <dbReference type="PROSITE" id="PS51898"/>
    </source>
</evidence>
<evidence type="ECO:0000256" key="4">
    <source>
        <dbReference type="PROSITE-ProRule" id="PRU01248"/>
    </source>
</evidence>
<dbReference type="eggNOG" id="COG4974">
    <property type="taxonomic scope" value="Bacteria"/>
</dbReference>
<evidence type="ECO:0000256" key="1">
    <source>
        <dbReference type="ARBA" id="ARBA00022908"/>
    </source>
</evidence>
<sequence length="285" mass="32643">MTPLRQQMIDAMRQRGFAERTQSSYLWAVRDLARFHRRSPAELGVPELEQYFRHLALERGLSGATCRLHRNAIRFLYLKVLQWPAFDVPFVVPKRAQRIPELLTRAEVARLLDACPNPKHRMLLEICYGCGLRVSEVVRLRVGQIDGERRLLRVEQGRGAKDRLVSLSPVLLERLRAYWLHSRPGGWLFPSAADRDRHLSISSAQKLFERAKVAAGIEKIGGIHALRHAYATHQLEAGLPVHRLQRWLGHGRLQSTLRYVHWLPSQHEPGPGPADLLKPLAVRHG</sequence>
<keyword evidence="8" id="KW-1185">Reference proteome</keyword>
<dbReference type="InterPro" id="IPR002104">
    <property type="entry name" value="Integrase_catalytic"/>
</dbReference>
<dbReference type="InterPro" id="IPR050090">
    <property type="entry name" value="Tyrosine_recombinase_XerCD"/>
</dbReference>
<dbReference type="HOGENOM" id="CLU_027562_9_5_6"/>
<dbReference type="PANTHER" id="PTHR30349">
    <property type="entry name" value="PHAGE INTEGRASE-RELATED"/>
    <property type="match status" value="1"/>
</dbReference>
<accession>L0DWH4</accession>
<dbReference type="InterPro" id="IPR010998">
    <property type="entry name" value="Integrase_recombinase_N"/>
</dbReference>
<evidence type="ECO:0000313" key="7">
    <source>
        <dbReference type="EMBL" id="AGA33357.1"/>
    </source>
</evidence>